<sequence length="214" mass="25313">MRIIFVIYATAFLVFLGCSSKKEKNEFNKPAMYWYQEMLKEIKSGSLENADNHFSSLQSEHINSPLLPDAMLILGKAHQVEKEFVLADYYFDEYLKRYATADNVDYITYLKIQTHYLAFVNYSKDQQFLENAVIEIQNFLDKFPDSRYLDLIKTMQLRLLLGRNELNRAIANVYAKQKKPNAQKAYLDRIEQEIEDATKPTPSYVPWYVRLFNW</sequence>
<dbReference type="PROSITE" id="PS51257">
    <property type="entry name" value="PROKAR_LIPOPROTEIN"/>
    <property type="match status" value="1"/>
</dbReference>
<dbReference type="NCBIfam" id="TIGR03302">
    <property type="entry name" value="OM_YfiO"/>
    <property type="match status" value="1"/>
</dbReference>
<keyword evidence="1" id="KW-0732">Signal</keyword>
<evidence type="ECO:0000256" key="3">
    <source>
        <dbReference type="ARBA" id="ARBA00023237"/>
    </source>
</evidence>
<dbReference type="eggNOG" id="COG4105">
    <property type="taxonomic scope" value="Bacteria"/>
</dbReference>
<accession>D3UGD6</accession>
<name>D3UGD6_HELM1</name>
<dbReference type="InterPro" id="IPR011990">
    <property type="entry name" value="TPR-like_helical_dom_sf"/>
</dbReference>
<proteinExistence type="predicted"/>
<dbReference type="Proteomes" id="UP000001522">
    <property type="component" value="Chromosome"/>
</dbReference>
<evidence type="ECO:0000256" key="2">
    <source>
        <dbReference type="ARBA" id="ARBA00023136"/>
    </source>
</evidence>
<keyword evidence="3" id="KW-0998">Cell outer membrane</keyword>
<reference evidence="5 6" key="1">
    <citation type="journal article" date="2010" name="BMC Genomics">
        <title>Comparative genomics and proteomics of Helicobacter mustelae, an ulcerogenic and carcinogenic gastric pathogen.</title>
        <authorList>
            <person name="O'Toole P.W."/>
            <person name="Snelling W.J."/>
            <person name="Canchaya C."/>
            <person name="Forde B.M."/>
            <person name="Hardie K.R."/>
            <person name="Josenhans C."/>
            <person name="Graham R.L.J."/>
            <person name="McMullan G."/>
            <person name="Parkhill J."/>
            <person name="Belda E."/>
            <person name="Bentley S.D."/>
        </authorList>
    </citation>
    <scope>NUCLEOTIDE SEQUENCE [LARGE SCALE GENOMIC DNA]</scope>
    <source>
        <strain evidence="6">ATCC 43772 / LMG 18044 / NCTC 12198 / 12198</strain>
    </source>
</reference>
<dbReference type="RefSeq" id="WP_013022650.1">
    <property type="nucleotide sequence ID" value="NC_013949.1"/>
</dbReference>
<dbReference type="InterPro" id="IPR017689">
    <property type="entry name" value="BamD"/>
</dbReference>
<dbReference type="AlphaFoldDB" id="D3UGD6"/>
<feature type="domain" description="Outer membrane lipoprotein BamD-like" evidence="4">
    <location>
        <begin position="29"/>
        <end position="182"/>
    </location>
</feature>
<dbReference type="KEGG" id="hms:HMU02950"/>
<dbReference type="InterPro" id="IPR039565">
    <property type="entry name" value="BamD-like"/>
</dbReference>
<dbReference type="Pfam" id="PF13525">
    <property type="entry name" value="YfiO"/>
    <property type="match status" value="1"/>
</dbReference>
<evidence type="ECO:0000256" key="1">
    <source>
        <dbReference type="ARBA" id="ARBA00022729"/>
    </source>
</evidence>
<dbReference type="EMBL" id="FN555004">
    <property type="protein sequence ID" value="CBG39557.1"/>
    <property type="molecule type" value="Genomic_DNA"/>
</dbReference>
<organism evidence="5 6">
    <name type="scientific">Helicobacter mustelae (strain ATCC 43772 / CCUG 25715 / CIP 103759 / LMG 18044 / NCTC 12198 / R85-136P)</name>
    <name type="common">Campylobacter mustelae</name>
    <dbReference type="NCBI Taxonomy" id="679897"/>
    <lineage>
        <taxon>Bacteria</taxon>
        <taxon>Pseudomonadati</taxon>
        <taxon>Campylobacterota</taxon>
        <taxon>Epsilonproteobacteria</taxon>
        <taxon>Campylobacterales</taxon>
        <taxon>Helicobacteraceae</taxon>
        <taxon>Helicobacter</taxon>
    </lineage>
</organism>
<gene>
    <name evidence="5" type="ordered locus">HMU02950</name>
</gene>
<protein>
    <submittedName>
        <fullName evidence="5">Putative lipoprotein</fullName>
    </submittedName>
</protein>
<evidence type="ECO:0000313" key="6">
    <source>
        <dbReference type="Proteomes" id="UP000001522"/>
    </source>
</evidence>
<evidence type="ECO:0000259" key="4">
    <source>
        <dbReference type="Pfam" id="PF13525"/>
    </source>
</evidence>
<dbReference type="HOGENOM" id="CLU_081544_0_0_7"/>
<dbReference type="Gene3D" id="1.25.40.10">
    <property type="entry name" value="Tetratricopeptide repeat domain"/>
    <property type="match status" value="1"/>
</dbReference>
<evidence type="ECO:0000313" key="5">
    <source>
        <dbReference type="EMBL" id="CBG39557.1"/>
    </source>
</evidence>
<keyword evidence="2" id="KW-0472">Membrane</keyword>
<keyword evidence="6" id="KW-1185">Reference proteome</keyword>
<dbReference type="STRING" id="679897.HMU02950"/>
<keyword evidence="5" id="KW-0449">Lipoprotein</keyword>